<evidence type="ECO:0000313" key="4">
    <source>
        <dbReference type="Proteomes" id="UP001157017"/>
    </source>
</evidence>
<comment type="caution">
    <text evidence="3">The sequence shown here is derived from an EMBL/GenBank/DDBJ whole genome shotgun (WGS) entry which is preliminary data.</text>
</comment>
<sequence>MVRLGGPTIARGYRPAHPGVDVEDGVRWFTTNDLGRWDGDRLVVLGRADDVLVTGGEKVAPQAVEAVLSQVPGVAESLVVGVPDPEWGQRVVALVVPSSSGPPALDVVRDAVRERLGPHAAPARCSSSTPCPAAASASPTAPPPPPSPPPGRACD</sequence>
<gene>
    <name evidence="3" type="ORF">GCM10025868_30870</name>
</gene>
<dbReference type="InterPro" id="IPR050237">
    <property type="entry name" value="ATP-dep_AMP-bd_enzyme"/>
</dbReference>
<dbReference type="InterPro" id="IPR025110">
    <property type="entry name" value="AMP-bd_C"/>
</dbReference>
<dbReference type="Gene3D" id="3.40.50.12780">
    <property type="entry name" value="N-terminal domain of ligase-like"/>
    <property type="match status" value="1"/>
</dbReference>
<dbReference type="Gene3D" id="3.30.300.30">
    <property type="match status" value="1"/>
</dbReference>
<protein>
    <recommendedName>
        <fullName evidence="2">AMP-binding enzyme C-terminal domain-containing protein</fullName>
    </recommendedName>
</protein>
<feature type="compositionally biased region" description="Low complexity" evidence="1">
    <location>
        <begin position="120"/>
        <end position="139"/>
    </location>
</feature>
<evidence type="ECO:0000313" key="3">
    <source>
        <dbReference type="EMBL" id="GMA87837.1"/>
    </source>
</evidence>
<dbReference type="PANTHER" id="PTHR43767">
    <property type="entry name" value="LONG-CHAIN-FATTY-ACID--COA LIGASE"/>
    <property type="match status" value="1"/>
</dbReference>
<dbReference type="InterPro" id="IPR045851">
    <property type="entry name" value="AMP-bd_C_sf"/>
</dbReference>
<dbReference type="PANTHER" id="PTHR43767:SF1">
    <property type="entry name" value="NONRIBOSOMAL PEPTIDE SYNTHASE PES1 (EUROFUNG)-RELATED"/>
    <property type="match status" value="1"/>
</dbReference>
<feature type="compositionally biased region" description="Pro residues" evidence="1">
    <location>
        <begin position="140"/>
        <end position="155"/>
    </location>
</feature>
<proteinExistence type="predicted"/>
<dbReference type="EMBL" id="BSUZ01000001">
    <property type="protein sequence ID" value="GMA87837.1"/>
    <property type="molecule type" value="Genomic_DNA"/>
</dbReference>
<dbReference type="InterPro" id="IPR042099">
    <property type="entry name" value="ANL_N_sf"/>
</dbReference>
<organism evidence="3 4">
    <name type="scientific">Angustibacter aerolatus</name>
    <dbReference type="NCBI Taxonomy" id="1162965"/>
    <lineage>
        <taxon>Bacteria</taxon>
        <taxon>Bacillati</taxon>
        <taxon>Actinomycetota</taxon>
        <taxon>Actinomycetes</taxon>
        <taxon>Kineosporiales</taxon>
        <taxon>Kineosporiaceae</taxon>
    </lineage>
</organism>
<keyword evidence="4" id="KW-1185">Reference proteome</keyword>
<name>A0ABQ6JHY6_9ACTN</name>
<reference evidence="4" key="1">
    <citation type="journal article" date="2019" name="Int. J. Syst. Evol. Microbiol.">
        <title>The Global Catalogue of Microorganisms (GCM) 10K type strain sequencing project: providing services to taxonomists for standard genome sequencing and annotation.</title>
        <authorList>
            <consortium name="The Broad Institute Genomics Platform"/>
            <consortium name="The Broad Institute Genome Sequencing Center for Infectious Disease"/>
            <person name="Wu L."/>
            <person name="Ma J."/>
        </authorList>
    </citation>
    <scope>NUCLEOTIDE SEQUENCE [LARGE SCALE GENOMIC DNA]</scope>
    <source>
        <strain evidence="4">NBRC 108730</strain>
    </source>
</reference>
<dbReference type="Proteomes" id="UP001157017">
    <property type="component" value="Unassembled WGS sequence"/>
</dbReference>
<accession>A0ABQ6JHY6</accession>
<evidence type="ECO:0000256" key="1">
    <source>
        <dbReference type="SAM" id="MobiDB-lite"/>
    </source>
</evidence>
<evidence type="ECO:0000259" key="2">
    <source>
        <dbReference type="Pfam" id="PF13193"/>
    </source>
</evidence>
<feature type="region of interest" description="Disordered" evidence="1">
    <location>
        <begin position="117"/>
        <end position="155"/>
    </location>
</feature>
<dbReference type="Pfam" id="PF13193">
    <property type="entry name" value="AMP-binding_C"/>
    <property type="match status" value="1"/>
</dbReference>
<feature type="domain" description="AMP-binding enzyme C-terminal" evidence="2">
    <location>
        <begin position="64"/>
        <end position="125"/>
    </location>
</feature>
<dbReference type="SUPFAM" id="SSF56801">
    <property type="entry name" value="Acetyl-CoA synthetase-like"/>
    <property type="match status" value="1"/>
</dbReference>